<keyword evidence="4 8" id="KW-0375">Hydrogen ion transport</keyword>
<keyword evidence="8" id="KW-0139">CF(1)</keyword>
<dbReference type="GO" id="GO:0046933">
    <property type="term" value="F:proton-transporting ATP synthase activity, rotational mechanism"/>
    <property type="evidence" value="ECO:0007669"/>
    <property type="project" value="UniProtKB-UniRule"/>
</dbReference>
<evidence type="ECO:0000256" key="5">
    <source>
        <dbReference type="ARBA" id="ARBA00023065"/>
    </source>
</evidence>
<dbReference type="Gene3D" id="1.10.520.20">
    <property type="entry name" value="N-terminal domain of the delta subunit of the F1F0-ATP synthase"/>
    <property type="match status" value="1"/>
</dbReference>
<keyword evidence="6 8" id="KW-0472">Membrane</keyword>
<sequence length="184" mass="20442">MSNKDLSAKIALPYAEALLDIAQKENLLNEFTQNLSSISVVLSGSGELKELLSNPIVDILLKKETIKKLFEDQVNDSILNFLFVLIDRRRIALLDIIIEKYLELTYRLQSVVIAEVSSAIDLNSLQTEGLIKQIKLITRSNEVKLVVDKNPSLIGGFIIKIGSKIIDASLSGKLNKISLYLSTN</sequence>
<comment type="function">
    <text evidence="8">F(1)F(0) ATP synthase produces ATP from ADP in the presence of a proton or sodium gradient. F-type ATPases consist of two structural domains, F(1) containing the extramembraneous catalytic core and F(0) containing the membrane proton channel, linked together by a central stalk and a peripheral stalk. During catalysis, ATP synthesis in the catalytic domain of F(1) is coupled via a rotary mechanism of the central stalk subunits to proton translocation.</text>
</comment>
<evidence type="ECO:0000256" key="4">
    <source>
        <dbReference type="ARBA" id="ARBA00022781"/>
    </source>
</evidence>
<evidence type="ECO:0000256" key="8">
    <source>
        <dbReference type="HAMAP-Rule" id="MF_01416"/>
    </source>
</evidence>
<keyword evidence="5 8" id="KW-0406">Ion transport</keyword>
<dbReference type="InterPro" id="IPR026015">
    <property type="entry name" value="ATP_synth_OSCP/delta_N_sf"/>
</dbReference>
<dbReference type="GO" id="GO:0045259">
    <property type="term" value="C:proton-transporting ATP synthase complex"/>
    <property type="evidence" value="ECO:0007669"/>
    <property type="project" value="UniProtKB-KW"/>
</dbReference>
<dbReference type="PANTHER" id="PTHR11910">
    <property type="entry name" value="ATP SYNTHASE DELTA CHAIN"/>
    <property type="match status" value="1"/>
</dbReference>
<keyword evidence="7 8" id="KW-0066">ATP synthesis</keyword>
<evidence type="ECO:0000256" key="3">
    <source>
        <dbReference type="ARBA" id="ARBA00022448"/>
    </source>
</evidence>
<keyword evidence="9" id="KW-0934">Plastid</keyword>
<dbReference type="GO" id="GO:0009535">
    <property type="term" value="C:chloroplast thylakoid membrane"/>
    <property type="evidence" value="ECO:0007669"/>
    <property type="project" value="UniProtKB-SubCell"/>
</dbReference>
<keyword evidence="8" id="KW-0793">Thylakoid</keyword>
<dbReference type="Pfam" id="PF00213">
    <property type="entry name" value="OSCP"/>
    <property type="match status" value="1"/>
</dbReference>
<dbReference type="PRINTS" id="PR00125">
    <property type="entry name" value="ATPASEDELTA"/>
</dbReference>
<evidence type="ECO:0000256" key="2">
    <source>
        <dbReference type="ARBA" id="ARBA00007046"/>
    </source>
</evidence>
<dbReference type="SUPFAM" id="SSF47928">
    <property type="entry name" value="N-terminal domain of the delta subunit of the F1F0-ATP synthase"/>
    <property type="match status" value="1"/>
</dbReference>
<accession>A0A1Z1M2P8</accession>
<comment type="subcellular location">
    <subcellularLocation>
        <location evidence="1">Membrane</location>
    </subcellularLocation>
    <subcellularLocation>
        <location evidence="8">Plastid</location>
        <location evidence="8">Chloroplast thylakoid membrane</location>
        <topology evidence="8">Peripheral membrane protein</topology>
    </subcellularLocation>
</comment>
<keyword evidence="9" id="KW-0150">Chloroplast</keyword>
<dbReference type="NCBIfam" id="TIGR01145">
    <property type="entry name" value="ATP_synt_delta"/>
    <property type="match status" value="1"/>
</dbReference>
<evidence type="ECO:0000313" key="9">
    <source>
        <dbReference type="EMBL" id="ARW60192.1"/>
    </source>
</evidence>
<comment type="subunit">
    <text evidence="8">F-type ATPases have 2 components, F(1) - the catalytic core - and F(0) - the membrane proton channel. F(1) has five subunits: alpha(3), beta(3), gamma(1), delta(1), epsilon(1). CF(0) has four main subunits: a(1), b(1), b'(1) and c(10-14). The alpha and beta chains form an alternating ring which encloses part of the gamma chain. F(1) is attached to F(0) by a central stalk formed by the gamma and epsilon chains, while a peripheral stalk is formed by the delta, b and b' chains.</text>
</comment>
<dbReference type="InterPro" id="IPR000711">
    <property type="entry name" value="ATPase_OSCP/dsu"/>
</dbReference>
<geneLocation type="chloroplast" evidence="9"/>
<gene>
    <name evidence="8 9" type="primary">atpD</name>
</gene>
<reference evidence="9" key="1">
    <citation type="journal article" date="2017" name="J. Phycol.">
        <title>Analysis of chloroplast genomes and a supermatrix inform reclassification of the Rhodomelaceae (Rhodophyta).</title>
        <authorList>
            <person name="Diaz-Tapia P."/>
            <person name="Maggs C.A."/>
            <person name="West J.A."/>
            <person name="Verbruggen H."/>
        </authorList>
    </citation>
    <scope>NUCLEOTIDE SEQUENCE</scope>
    <source>
        <strain evidence="9">JFC1711</strain>
    </source>
</reference>
<evidence type="ECO:0000256" key="7">
    <source>
        <dbReference type="ARBA" id="ARBA00023310"/>
    </source>
</evidence>
<dbReference type="EMBL" id="MF101412">
    <property type="protein sequence ID" value="ARW60192.1"/>
    <property type="molecule type" value="Genomic_DNA"/>
</dbReference>
<dbReference type="AlphaFoldDB" id="A0A1Z1M2P8"/>
<name>A0A1Z1M2P8_9FLOR</name>
<evidence type="ECO:0000256" key="1">
    <source>
        <dbReference type="ARBA" id="ARBA00004370"/>
    </source>
</evidence>
<dbReference type="HAMAP" id="MF_01416">
    <property type="entry name" value="ATP_synth_delta_bact"/>
    <property type="match status" value="1"/>
</dbReference>
<protein>
    <recommendedName>
        <fullName evidence="8">ATP synthase subunit delta, chloroplastic</fullName>
    </recommendedName>
    <alternativeName>
        <fullName evidence="8">ATP synthase F(1) sector subunit delta</fullName>
    </alternativeName>
    <alternativeName>
        <fullName evidence="8">F-type ATPase subunit delta</fullName>
    </alternativeName>
</protein>
<comment type="function">
    <text evidence="8">This protein is part of the stalk that links CF(0) to CF(1). It either transmits conformational changes from CF(0) to CF(1) or is implicated in proton conduction.</text>
</comment>
<evidence type="ECO:0000256" key="6">
    <source>
        <dbReference type="ARBA" id="ARBA00023136"/>
    </source>
</evidence>
<comment type="similarity">
    <text evidence="2 8">Belongs to the ATPase delta chain family.</text>
</comment>
<organism evidence="9">
    <name type="scientific">Laurencieae sp</name>
    <dbReference type="NCBI Taxonomy" id="2007162"/>
    <lineage>
        <taxon>Eukaryota</taxon>
        <taxon>Rhodophyta</taxon>
        <taxon>Florideophyceae</taxon>
        <taxon>Rhodymeniophycidae</taxon>
        <taxon>Ceramiales</taxon>
        <taxon>Rhodomelaceae</taxon>
        <taxon>Laurencieae</taxon>
    </lineage>
</organism>
<proteinExistence type="inferred from homology"/>
<keyword evidence="3 8" id="KW-0813">Transport</keyword>